<accession>A0A139I613</accession>
<evidence type="ECO:0000313" key="3">
    <source>
        <dbReference type="Proteomes" id="UP000073492"/>
    </source>
</evidence>
<evidence type="ECO:0000256" key="1">
    <source>
        <dbReference type="SAM" id="MobiDB-lite"/>
    </source>
</evidence>
<name>A0A139I613_9PEZI</name>
<feature type="compositionally biased region" description="Polar residues" evidence="1">
    <location>
        <begin position="84"/>
        <end position="95"/>
    </location>
</feature>
<feature type="compositionally biased region" description="Basic and acidic residues" evidence="1">
    <location>
        <begin position="16"/>
        <end position="26"/>
    </location>
</feature>
<feature type="region of interest" description="Disordered" evidence="1">
    <location>
        <begin position="1"/>
        <end position="151"/>
    </location>
</feature>
<proteinExistence type="predicted"/>
<gene>
    <name evidence="2" type="ORF">AC579_7078</name>
</gene>
<reference evidence="2 3" key="1">
    <citation type="submission" date="2015-07" db="EMBL/GenBank/DDBJ databases">
        <title>Comparative genomics of the Sigatoka disease complex on banana suggests a link between parallel evolutionary changes in Pseudocercospora fijiensis and Pseudocercospora eumusae and increased virulence on the banana host.</title>
        <authorList>
            <person name="Chang T.-C."/>
            <person name="Salvucci A."/>
            <person name="Crous P.W."/>
            <person name="Stergiopoulos I."/>
        </authorList>
    </citation>
    <scope>NUCLEOTIDE SEQUENCE [LARGE SCALE GENOMIC DNA]</scope>
    <source>
        <strain evidence="2 3">CBS 116634</strain>
    </source>
</reference>
<dbReference type="EMBL" id="LFZO01000294">
    <property type="protein sequence ID" value="KXT09972.1"/>
    <property type="molecule type" value="Genomic_DNA"/>
</dbReference>
<dbReference type="AlphaFoldDB" id="A0A139I613"/>
<comment type="caution">
    <text evidence="2">The sequence shown here is derived from an EMBL/GenBank/DDBJ whole genome shotgun (WGS) entry which is preliminary data.</text>
</comment>
<feature type="compositionally biased region" description="Polar residues" evidence="1">
    <location>
        <begin position="142"/>
        <end position="151"/>
    </location>
</feature>
<dbReference type="Proteomes" id="UP000073492">
    <property type="component" value="Unassembled WGS sequence"/>
</dbReference>
<organism evidence="2 3">
    <name type="scientific">Pseudocercospora musae</name>
    <dbReference type="NCBI Taxonomy" id="113226"/>
    <lineage>
        <taxon>Eukaryota</taxon>
        <taxon>Fungi</taxon>
        <taxon>Dikarya</taxon>
        <taxon>Ascomycota</taxon>
        <taxon>Pezizomycotina</taxon>
        <taxon>Dothideomycetes</taxon>
        <taxon>Dothideomycetidae</taxon>
        <taxon>Mycosphaerellales</taxon>
        <taxon>Mycosphaerellaceae</taxon>
        <taxon>Pseudocercospora</taxon>
    </lineage>
</organism>
<sequence length="223" mass="24774">MSSSDEDDFMPLPQGRDTKYGIEQHEKFKRQMKADRAASKKVAVSKASTRAPNNDKETTSKPSRKEQADEAQRSIVKKIPARSMTPSIANGSNSPVDFDEFQGEPPQPAGPSGLDQLLQGNASKKFKTKLVKTKVKRDSASPEESSVNQRAKTLFSRAKPWEAFEAGEVDLSSTDKIRDERAACNQLLAHVRSDAQFKIGKTIPSYYTDTLYDYTKKLAKLQA</sequence>
<feature type="compositionally biased region" description="Basic and acidic residues" evidence="1">
    <location>
        <begin position="53"/>
        <end position="72"/>
    </location>
</feature>
<feature type="compositionally biased region" description="Basic residues" evidence="1">
    <location>
        <begin position="124"/>
        <end position="135"/>
    </location>
</feature>
<keyword evidence="3" id="KW-1185">Reference proteome</keyword>
<evidence type="ECO:0000313" key="2">
    <source>
        <dbReference type="EMBL" id="KXT09972.1"/>
    </source>
</evidence>
<protein>
    <submittedName>
        <fullName evidence="2">Uncharacterized protein</fullName>
    </submittedName>
</protein>
<dbReference type="OrthoDB" id="3647858at2759"/>